<keyword evidence="11 19" id="KW-0460">Magnesium</keyword>
<keyword evidence="8 19" id="KW-0169">Cobalamin biosynthesis</keyword>
<comment type="catalytic activity">
    <reaction evidence="18 19">
        <text>alpha-ribazole 5'-phosphate + adenosylcob(III)inamide-GDP = adenosylcob(III)alamin 5'-phosphate + GMP + H(+)</text>
        <dbReference type="Rhea" id="RHEA:23560"/>
        <dbReference type="ChEBI" id="CHEBI:15378"/>
        <dbReference type="ChEBI" id="CHEBI:57918"/>
        <dbReference type="ChEBI" id="CHEBI:58115"/>
        <dbReference type="ChEBI" id="CHEBI:60487"/>
        <dbReference type="ChEBI" id="CHEBI:60493"/>
        <dbReference type="EC" id="2.7.8.26"/>
    </reaction>
</comment>
<dbReference type="Proteomes" id="UP001596414">
    <property type="component" value="Unassembled WGS sequence"/>
</dbReference>
<evidence type="ECO:0000256" key="18">
    <source>
        <dbReference type="ARBA" id="ARBA00049504"/>
    </source>
</evidence>
<evidence type="ECO:0000256" key="11">
    <source>
        <dbReference type="ARBA" id="ARBA00022842"/>
    </source>
</evidence>
<evidence type="ECO:0000256" key="9">
    <source>
        <dbReference type="ARBA" id="ARBA00022679"/>
    </source>
</evidence>
<comment type="pathway">
    <text evidence="3 19">Cofactor biosynthesis; adenosylcobalamin biosynthesis; adenosylcobalamin from cob(II)yrinate a,c-diamide: step 7/7.</text>
</comment>
<keyword evidence="9 19" id="KW-0808">Transferase</keyword>
<organism evidence="20 21">
    <name type="scientific">Halovenus rubra</name>
    <dbReference type="NCBI Taxonomy" id="869890"/>
    <lineage>
        <taxon>Archaea</taxon>
        <taxon>Methanobacteriati</taxon>
        <taxon>Methanobacteriota</taxon>
        <taxon>Stenosarchaea group</taxon>
        <taxon>Halobacteria</taxon>
        <taxon>Halobacteriales</taxon>
        <taxon>Haloarculaceae</taxon>
        <taxon>Halovenus</taxon>
    </lineage>
</organism>
<evidence type="ECO:0000256" key="6">
    <source>
        <dbReference type="ARBA" id="ARBA00015850"/>
    </source>
</evidence>
<comment type="function">
    <text evidence="14 19">Joins adenosylcobinamide-GDP and alpha-ribazole to generate adenosylcobalamin (Ado-cobalamin). Also synthesizes adenosylcobalamin 5'-phosphate from adenosylcobinamide-GDP and alpha-ribazole 5'-phosphate.</text>
</comment>
<evidence type="ECO:0000256" key="15">
    <source>
        <dbReference type="ARBA" id="ARBA00032605"/>
    </source>
</evidence>
<dbReference type="AlphaFoldDB" id="A0ABD5X7L2"/>
<evidence type="ECO:0000256" key="1">
    <source>
        <dbReference type="ARBA" id="ARBA00001946"/>
    </source>
</evidence>
<evidence type="ECO:0000256" key="19">
    <source>
        <dbReference type="HAMAP-Rule" id="MF_00719"/>
    </source>
</evidence>
<sequence length="247" mass="25504">MVISALRGAVGFLTRVPVGRDKQAWEAFRASPTSLPLAGYLIGFVAAVALVVPAPNTTNAALFVVWLYLLTGITHLDGLADLGDALVVHGSADERRAVLKDTTLGVGGTAAIVISVVTLILAVLPLATDPWTAVALIITAEVTAKFGMATLVCTGTAIHEGLASAMTESATPRTLVGPVVVAFPVVVLTWPHPTAAVAFAAGLTAVVVLRWWARQHLGGINGDILGAGNEIVRLVSLHAGVMAWTQL</sequence>
<feature type="transmembrane region" description="Helical" evidence="19">
    <location>
        <begin position="170"/>
        <end position="190"/>
    </location>
</feature>
<dbReference type="NCBIfam" id="TIGR00317">
    <property type="entry name" value="cobS"/>
    <property type="match status" value="1"/>
</dbReference>
<accession>A0ABD5X7L2</accession>
<evidence type="ECO:0000256" key="2">
    <source>
        <dbReference type="ARBA" id="ARBA00004651"/>
    </source>
</evidence>
<proteinExistence type="inferred from homology"/>
<evidence type="ECO:0000256" key="5">
    <source>
        <dbReference type="ARBA" id="ARBA00013200"/>
    </source>
</evidence>
<evidence type="ECO:0000256" key="12">
    <source>
        <dbReference type="ARBA" id="ARBA00022989"/>
    </source>
</evidence>
<feature type="transmembrane region" description="Helical" evidence="19">
    <location>
        <begin position="103"/>
        <end position="127"/>
    </location>
</feature>
<dbReference type="GO" id="GO:0005886">
    <property type="term" value="C:plasma membrane"/>
    <property type="evidence" value="ECO:0007669"/>
    <property type="project" value="UniProtKB-SubCell"/>
</dbReference>
<dbReference type="InterPro" id="IPR003805">
    <property type="entry name" value="CobS"/>
</dbReference>
<evidence type="ECO:0000313" key="21">
    <source>
        <dbReference type="Proteomes" id="UP001596414"/>
    </source>
</evidence>
<evidence type="ECO:0000313" key="20">
    <source>
        <dbReference type="EMBL" id="MFC7124953.1"/>
    </source>
</evidence>
<comment type="subcellular location">
    <subcellularLocation>
        <location evidence="2 19">Cell membrane</location>
        <topology evidence="2 19">Multi-pass membrane protein</topology>
    </subcellularLocation>
</comment>
<keyword evidence="12 19" id="KW-1133">Transmembrane helix</keyword>
<keyword evidence="13 19" id="KW-0472">Membrane</keyword>
<evidence type="ECO:0000256" key="10">
    <source>
        <dbReference type="ARBA" id="ARBA00022692"/>
    </source>
</evidence>
<name>A0ABD5X7L2_9EURY</name>
<reference evidence="20 21" key="1">
    <citation type="journal article" date="2014" name="Int. J. Syst. Evol. Microbiol.">
        <title>Complete genome sequence of Corynebacterium casei LMG S-19264T (=DSM 44701T), isolated from a smear-ripened cheese.</title>
        <authorList>
            <consortium name="US DOE Joint Genome Institute (JGI-PGF)"/>
            <person name="Walter F."/>
            <person name="Albersmeier A."/>
            <person name="Kalinowski J."/>
            <person name="Ruckert C."/>
        </authorList>
    </citation>
    <scope>NUCLEOTIDE SEQUENCE [LARGE SCALE GENOMIC DNA]</scope>
    <source>
        <strain evidence="20 21">CGMCC 4.7215</strain>
    </source>
</reference>
<evidence type="ECO:0000256" key="14">
    <source>
        <dbReference type="ARBA" id="ARBA00025228"/>
    </source>
</evidence>
<gene>
    <name evidence="19 20" type="primary">cobS</name>
    <name evidence="20" type="ORF">ACFQJ7_02720</name>
</gene>
<feature type="transmembrane region" description="Helical" evidence="19">
    <location>
        <begin position="60"/>
        <end position="82"/>
    </location>
</feature>
<evidence type="ECO:0000256" key="13">
    <source>
        <dbReference type="ARBA" id="ARBA00023136"/>
    </source>
</evidence>
<dbReference type="PANTHER" id="PTHR34148:SF1">
    <property type="entry name" value="ADENOSYLCOBINAMIDE-GDP RIBAZOLETRANSFERASE"/>
    <property type="match status" value="1"/>
</dbReference>
<dbReference type="GO" id="GO:0008818">
    <property type="term" value="F:cobalamin 5'-phosphate synthase activity"/>
    <property type="evidence" value="ECO:0007669"/>
    <property type="project" value="UniProtKB-UniRule"/>
</dbReference>
<comment type="catalytic activity">
    <reaction evidence="17 19">
        <text>alpha-ribazole + adenosylcob(III)inamide-GDP = adenosylcob(III)alamin + GMP + H(+)</text>
        <dbReference type="Rhea" id="RHEA:16049"/>
        <dbReference type="ChEBI" id="CHEBI:10329"/>
        <dbReference type="ChEBI" id="CHEBI:15378"/>
        <dbReference type="ChEBI" id="CHEBI:18408"/>
        <dbReference type="ChEBI" id="CHEBI:58115"/>
        <dbReference type="ChEBI" id="CHEBI:60487"/>
        <dbReference type="EC" id="2.7.8.26"/>
    </reaction>
</comment>
<evidence type="ECO:0000256" key="4">
    <source>
        <dbReference type="ARBA" id="ARBA00010561"/>
    </source>
</evidence>
<keyword evidence="10 19" id="KW-0812">Transmembrane</keyword>
<dbReference type="GO" id="GO:0051073">
    <property type="term" value="F:adenosylcobinamide-GDP ribazoletransferase activity"/>
    <property type="evidence" value="ECO:0007669"/>
    <property type="project" value="UniProtKB-UniRule"/>
</dbReference>
<evidence type="ECO:0000256" key="3">
    <source>
        <dbReference type="ARBA" id="ARBA00004663"/>
    </source>
</evidence>
<feature type="transmembrane region" description="Helical" evidence="19">
    <location>
        <begin position="37"/>
        <end position="54"/>
    </location>
</feature>
<evidence type="ECO:0000256" key="8">
    <source>
        <dbReference type="ARBA" id="ARBA00022573"/>
    </source>
</evidence>
<dbReference type="EC" id="2.7.8.26" evidence="5 19"/>
<comment type="cofactor">
    <cofactor evidence="1 19">
        <name>Mg(2+)</name>
        <dbReference type="ChEBI" id="CHEBI:18420"/>
    </cofactor>
</comment>
<evidence type="ECO:0000256" key="17">
    <source>
        <dbReference type="ARBA" id="ARBA00048623"/>
    </source>
</evidence>
<dbReference type="PANTHER" id="PTHR34148">
    <property type="entry name" value="ADENOSYLCOBINAMIDE-GDP RIBAZOLETRANSFERASE"/>
    <property type="match status" value="1"/>
</dbReference>
<protein>
    <recommendedName>
        <fullName evidence="6 19">Adenosylcobinamide-GDP ribazoletransferase</fullName>
        <ecNumber evidence="5 19">2.7.8.26</ecNumber>
    </recommendedName>
    <alternativeName>
        <fullName evidence="16 19">Cobalamin synthase</fullName>
    </alternativeName>
    <alternativeName>
        <fullName evidence="15 19">Cobalamin-5'-phosphate synthase</fullName>
    </alternativeName>
</protein>
<dbReference type="EMBL" id="JBHSZQ010000002">
    <property type="protein sequence ID" value="MFC7124953.1"/>
    <property type="molecule type" value="Genomic_DNA"/>
</dbReference>
<evidence type="ECO:0000256" key="16">
    <source>
        <dbReference type="ARBA" id="ARBA00032853"/>
    </source>
</evidence>
<dbReference type="GO" id="GO:0009236">
    <property type="term" value="P:cobalamin biosynthetic process"/>
    <property type="evidence" value="ECO:0007669"/>
    <property type="project" value="UniProtKB-UniRule"/>
</dbReference>
<keyword evidence="7 19" id="KW-1003">Cell membrane</keyword>
<comment type="similarity">
    <text evidence="4 19">Belongs to the CobS family.</text>
</comment>
<evidence type="ECO:0000256" key="7">
    <source>
        <dbReference type="ARBA" id="ARBA00022475"/>
    </source>
</evidence>
<feature type="transmembrane region" description="Helical" evidence="19">
    <location>
        <begin position="133"/>
        <end position="158"/>
    </location>
</feature>
<dbReference type="RefSeq" id="WP_267638275.1">
    <property type="nucleotide sequence ID" value="NZ_JAODIY010000013.1"/>
</dbReference>
<dbReference type="HAMAP" id="MF_00719">
    <property type="entry name" value="CobS"/>
    <property type="match status" value="1"/>
</dbReference>
<comment type="caution">
    <text evidence="20">The sequence shown here is derived from an EMBL/GenBank/DDBJ whole genome shotgun (WGS) entry which is preliminary data.</text>
</comment>
<dbReference type="Pfam" id="PF02654">
    <property type="entry name" value="CobS"/>
    <property type="match status" value="1"/>
</dbReference>
<feature type="transmembrane region" description="Helical" evidence="19">
    <location>
        <begin position="196"/>
        <end position="213"/>
    </location>
</feature>